<dbReference type="InterPro" id="IPR016035">
    <property type="entry name" value="Acyl_Trfase/lysoPLipase"/>
</dbReference>
<dbReference type="PANTHER" id="PTHR10728">
    <property type="entry name" value="CYTOSOLIC PHOSPHOLIPASE A2"/>
    <property type="match status" value="1"/>
</dbReference>
<name>A0ABN9MH40_9NEOB</name>
<dbReference type="InterPro" id="IPR002642">
    <property type="entry name" value="LysoPLipase_cat_dom"/>
</dbReference>
<feature type="domain" description="PLA2c" evidence="4">
    <location>
        <begin position="148"/>
        <end position="220"/>
    </location>
</feature>
<organism evidence="5 6">
    <name type="scientific">Ranitomeya imitator</name>
    <name type="common">mimic poison frog</name>
    <dbReference type="NCBI Taxonomy" id="111125"/>
    <lineage>
        <taxon>Eukaryota</taxon>
        <taxon>Metazoa</taxon>
        <taxon>Chordata</taxon>
        <taxon>Craniata</taxon>
        <taxon>Vertebrata</taxon>
        <taxon>Euteleostomi</taxon>
        <taxon>Amphibia</taxon>
        <taxon>Batrachia</taxon>
        <taxon>Anura</taxon>
        <taxon>Neobatrachia</taxon>
        <taxon>Hyloidea</taxon>
        <taxon>Dendrobatidae</taxon>
        <taxon>Dendrobatinae</taxon>
        <taxon>Ranitomeya</taxon>
    </lineage>
</organism>
<feature type="compositionally biased region" description="Polar residues" evidence="3">
    <location>
        <begin position="63"/>
        <end position="74"/>
    </location>
</feature>
<accession>A0ABN9MH40</accession>
<evidence type="ECO:0000313" key="5">
    <source>
        <dbReference type="EMBL" id="CAJ0966099.1"/>
    </source>
</evidence>
<dbReference type="Proteomes" id="UP001176940">
    <property type="component" value="Unassembled WGS sequence"/>
</dbReference>
<sequence>MNVLIWGPKLTNIGDAEVTASARRVRREMPTRHRVLAGDADVARSRPTRLRSVAAGSGESELTPAQSGQGARATDQTEMARACAVWIVYKETARRAQAPLYSEIMTQGPDAPIRSDGEAASLKARQKKVWEALQKLNVNVQKSLMRLMKKTLSNHRTCCESGENPYPVYSAVEGGSLNTKHAGAWFEFTPHQVGFPAYKTFVNTELLGSQFREGNLVKHHPERDLCYLQEKFEKLFPNIRNEENLCSCEGCQKVGVILSSHDLVMLTDEERKLLAGDNENIGFCEKVILILKVLKSFIHWQWGTTNNFLYEFGGPAKRTNGMRCRARAHDPRSPTGDLALGMLSVRKQGLSPREVRSPLTSTDFNGRS</sequence>
<evidence type="ECO:0000256" key="1">
    <source>
        <dbReference type="ARBA" id="ARBA00022801"/>
    </source>
</evidence>
<keyword evidence="2" id="KW-0443">Lipid metabolism</keyword>
<dbReference type="Pfam" id="PF01735">
    <property type="entry name" value="PLA2_B"/>
    <property type="match status" value="1"/>
</dbReference>
<dbReference type="PANTHER" id="PTHR10728:SF39">
    <property type="entry name" value="CYTOSOLIC PHOSPHOLIPASE A2 GAMMA"/>
    <property type="match status" value="1"/>
</dbReference>
<evidence type="ECO:0000313" key="6">
    <source>
        <dbReference type="Proteomes" id="UP001176940"/>
    </source>
</evidence>
<keyword evidence="6" id="KW-1185">Reference proteome</keyword>
<proteinExistence type="predicted"/>
<reference evidence="5" key="1">
    <citation type="submission" date="2023-07" db="EMBL/GenBank/DDBJ databases">
        <authorList>
            <person name="Stuckert A."/>
        </authorList>
    </citation>
    <scope>NUCLEOTIDE SEQUENCE</scope>
</reference>
<protein>
    <recommendedName>
        <fullName evidence="4">PLA2c domain-containing protein</fullName>
    </recommendedName>
</protein>
<evidence type="ECO:0000256" key="3">
    <source>
        <dbReference type="SAM" id="MobiDB-lite"/>
    </source>
</evidence>
<gene>
    <name evidence="5" type="ORF">RIMI_LOCUS20951209</name>
</gene>
<evidence type="ECO:0000256" key="2">
    <source>
        <dbReference type="ARBA" id="ARBA00023098"/>
    </source>
</evidence>
<dbReference type="SUPFAM" id="SSF52151">
    <property type="entry name" value="FabD/lysophospholipase-like"/>
    <property type="match status" value="1"/>
</dbReference>
<keyword evidence="1" id="KW-0378">Hydrolase</keyword>
<feature type="region of interest" description="Disordered" evidence="3">
    <location>
        <begin position="52"/>
        <end position="74"/>
    </location>
</feature>
<comment type="caution">
    <text evidence="5">The sequence shown here is derived from an EMBL/GenBank/DDBJ whole genome shotgun (WGS) entry which is preliminary data.</text>
</comment>
<evidence type="ECO:0000259" key="4">
    <source>
        <dbReference type="Pfam" id="PF01735"/>
    </source>
</evidence>
<dbReference type="Gene3D" id="3.40.1090.10">
    <property type="entry name" value="Cytosolic phospholipase A2 catalytic domain"/>
    <property type="match status" value="1"/>
</dbReference>
<dbReference type="EMBL" id="CAUEEQ010072049">
    <property type="protein sequence ID" value="CAJ0966099.1"/>
    <property type="molecule type" value="Genomic_DNA"/>
</dbReference>